<dbReference type="PROSITE" id="PS51384">
    <property type="entry name" value="FAD_FR"/>
    <property type="match status" value="1"/>
</dbReference>
<name>A0A8G2BKL1_9PROT</name>
<keyword evidence="4" id="KW-0479">Metal-binding</keyword>
<evidence type="ECO:0000256" key="9">
    <source>
        <dbReference type="ARBA" id="ARBA00061434"/>
    </source>
</evidence>
<dbReference type="RefSeq" id="WP_093152339.1">
    <property type="nucleotide sequence ID" value="NZ_FNBW01000011.1"/>
</dbReference>
<dbReference type="Proteomes" id="UP000198615">
    <property type="component" value="Unassembled WGS sequence"/>
</dbReference>
<dbReference type="EMBL" id="FNBW01000011">
    <property type="protein sequence ID" value="SDG15551.1"/>
    <property type="molecule type" value="Genomic_DNA"/>
</dbReference>
<accession>A0A8G2BKL1</accession>
<dbReference type="Gene3D" id="3.40.50.80">
    <property type="entry name" value="Nucleotide-binding domain of ferredoxin-NADP reductase (FNR) module"/>
    <property type="match status" value="1"/>
</dbReference>
<dbReference type="Pfam" id="PF00175">
    <property type="entry name" value="NAD_binding_1"/>
    <property type="match status" value="1"/>
</dbReference>
<dbReference type="InterPro" id="IPR001041">
    <property type="entry name" value="2Fe-2S_ferredoxin-type"/>
</dbReference>
<dbReference type="InterPro" id="IPR006058">
    <property type="entry name" value="2Fe2S_fd_BS"/>
</dbReference>
<dbReference type="PROSITE" id="PS51085">
    <property type="entry name" value="2FE2S_FER_2"/>
    <property type="match status" value="1"/>
</dbReference>
<keyword evidence="3" id="KW-0001">2Fe-2S</keyword>
<feature type="domain" description="2Fe-2S ferredoxin-type" evidence="10">
    <location>
        <begin position="281"/>
        <end position="365"/>
    </location>
</feature>
<protein>
    <submittedName>
        <fullName evidence="12">Ferredoxin-NADP reductase</fullName>
    </submittedName>
</protein>
<dbReference type="CDD" id="cd00207">
    <property type="entry name" value="fer2"/>
    <property type="match status" value="1"/>
</dbReference>
<evidence type="ECO:0000259" key="10">
    <source>
        <dbReference type="PROSITE" id="PS51085"/>
    </source>
</evidence>
<evidence type="ECO:0000256" key="1">
    <source>
        <dbReference type="ARBA" id="ARBA00001974"/>
    </source>
</evidence>
<dbReference type="PROSITE" id="PS00197">
    <property type="entry name" value="2FE2S_FER_1"/>
    <property type="match status" value="1"/>
</dbReference>
<dbReference type="SUPFAM" id="SSF52343">
    <property type="entry name" value="Ferredoxin reductase-like, C-terminal NADP-linked domain"/>
    <property type="match status" value="1"/>
</dbReference>
<dbReference type="Pfam" id="PF00970">
    <property type="entry name" value="FAD_binding_6"/>
    <property type="match status" value="1"/>
</dbReference>
<dbReference type="CDD" id="cd06215">
    <property type="entry name" value="FNR_iron_sulfur_binding_1"/>
    <property type="match status" value="1"/>
</dbReference>
<evidence type="ECO:0000259" key="11">
    <source>
        <dbReference type="PROSITE" id="PS51384"/>
    </source>
</evidence>
<organism evidence="12 13">
    <name type="scientific">Thalassobaculum litoreum DSM 18839</name>
    <dbReference type="NCBI Taxonomy" id="1123362"/>
    <lineage>
        <taxon>Bacteria</taxon>
        <taxon>Pseudomonadati</taxon>
        <taxon>Pseudomonadota</taxon>
        <taxon>Alphaproteobacteria</taxon>
        <taxon>Rhodospirillales</taxon>
        <taxon>Thalassobaculaceae</taxon>
        <taxon>Thalassobaculum</taxon>
    </lineage>
</organism>
<comment type="caution">
    <text evidence="12">The sequence shown here is derived from an EMBL/GenBank/DDBJ whole genome shotgun (WGS) entry which is preliminary data.</text>
</comment>
<dbReference type="GO" id="GO:0051537">
    <property type="term" value="F:2 iron, 2 sulfur cluster binding"/>
    <property type="evidence" value="ECO:0007669"/>
    <property type="project" value="UniProtKB-KW"/>
</dbReference>
<evidence type="ECO:0000256" key="6">
    <source>
        <dbReference type="ARBA" id="ARBA00023002"/>
    </source>
</evidence>
<keyword evidence="13" id="KW-1185">Reference proteome</keyword>
<keyword evidence="5" id="KW-0274">FAD</keyword>
<dbReference type="InterPro" id="IPR036010">
    <property type="entry name" value="2Fe-2S_ferredoxin-like_sf"/>
</dbReference>
<dbReference type="PANTHER" id="PTHR47354">
    <property type="entry name" value="NADH OXIDOREDUCTASE HCR"/>
    <property type="match status" value="1"/>
</dbReference>
<comment type="cofactor">
    <cofactor evidence="1">
        <name>FAD</name>
        <dbReference type="ChEBI" id="CHEBI:57692"/>
    </cofactor>
</comment>
<dbReference type="InterPro" id="IPR008333">
    <property type="entry name" value="Cbr1-like_FAD-bd_dom"/>
</dbReference>
<dbReference type="Gene3D" id="3.10.20.30">
    <property type="match status" value="1"/>
</dbReference>
<evidence type="ECO:0000313" key="13">
    <source>
        <dbReference type="Proteomes" id="UP000198615"/>
    </source>
</evidence>
<keyword evidence="8" id="KW-0411">Iron-sulfur</keyword>
<dbReference type="GO" id="GO:0016491">
    <property type="term" value="F:oxidoreductase activity"/>
    <property type="evidence" value="ECO:0007669"/>
    <property type="project" value="UniProtKB-KW"/>
</dbReference>
<evidence type="ECO:0000256" key="2">
    <source>
        <dbReference type="ARBA" id="ARBA00022630"/>
    </source>
</evidence>
<dbReference type="InterPro" id="IPR017927">
    <property type="entry name" value="FAD-bd_FR_type"/>
</dbReference>
<dbReference type="Gene3D" id="2.40.30.10">
    <property type="entry name" value="Translation factors"/>
    <property type="match status" value="1"/>
</dbReference>
<reference evidence="12 13" key="1">
    <citation type="submission" date="2016-10" db="EMBL/GenBank/DDBJ databases">
        <authorList>
            <person name="Varghese N."/>
            <person name="Submissions S."/>
        </authorList>
    </citation>
    <scope>NUCLEOTIDE SEQUENCE [LARGE SCALE GENOMIC DNA]</scope>
    <source>
        <strain evidence="12 13">DSM 18839</strain>
    </source>
</reference>
<dbReference type="InterPro" id="IPR039261">
    <property type="entry name" value="FNR_nucleotide-bd"/>
</dbReference>
<evidence type="ECO:0000256" key="5">
    <source>
        <dbReference type="ARBA" id="ARBA00022827"/>
    </source>
</evidence>
<evidence type="ECO:0000256" key="8">
    <source>
        <dbReference type="ARBA" id="ARBA00023014"/>
    </source>
</evidence>
<keyword evidence="7" id="KW-0408">Iron</keyword>
<dbReference type="OrthoDB" id="9806195at2"/>
<dbReference type="Pfam" id="PF00111">
    <property type="entry name" value="Fer2"/>
    <property type="match status" value="1"/>
</dbReference>
<dbReference type="InterPro" id="IPR012675">
    <property type="entry name" value="Beta-grasp_dom_sf"/>
</dbReference>
<evidence type="ECO:0000256" key="7">
    <source>
        <dbReference type="ARBA" id="ARBA00023004"/>
    </source>
</evidence>
<dbReference type="InterPro" id="IPR050415">
    <property type="entry name" value="MRET"/>
</dbReference>
<dbReference type="PANTHER" id="PTHR47354:SF6">
    <property type="entry name" value="NADH OXIDOREDUCTASE HCR"/>
    <property type="match status" value="1"/>
</dbReference>
<feature type="domain" description="FAD-binding FR-type" evidence="11">
    <location>
        <begin position="21"/>
        <end position="124"/>
    </location>
</feature>
<evidence type="ECO:0000256" key="4">
    <source>
        <dbReference type="ARBA" id="ARBA00022723"/>
    </source>
</evidence>
<gene>
    <name evidence="12" type="ORF">SAMN05660686_03535</name>
</gene>
<dbReference type="GO" id="GO:0046872">
    <property type="term" value="F:metal ion binding"/>
    <property type="evidence" value="ECO:0007669"/>
    <property type="project" value="UniProtKB-KW"/>
</dbReference>
<evidence type="ECO:0000313" key="12">
    <source>
        <dbReference type="EMBL" id="SDG15551.1"/>
    </source>
</evidence>
<dbReference type="PRINTS" id="PR00410">
    <property type="entry name" value="PHEHYDRXLASE"/>
</dbReference>
<dbReference type="SUPFAM" id="SSF54292">
    <property type="entry name" value="2Fe-2S ferredoxin-like"/>
    <property type="match status" value="1"/>
</dbReference>
<dbReference type="AlphaFoldDB" id="A0A8G2BKL1"/>
<comment type="similarity">
    <text evidence="9">In the N-terminal section; belongs to the FAD-binding oxidoreductase type 6 family.</text>
</comment>
<evidence type="ECO:0000256" key="3">
    <source>
        <dbReference type="ARBA" id="ARBA00022714"/>
    </source>
</evidence>
<dbReference type="SUPFAM" id="SSF63380">
    <property type="entry name" value="Riboflavin synthase domain-like"/>
    <property type="match status" value="1"/>
</dbReference>
<keyword evidence="6" id="KW-0560">Oxidoreductase</keyword>
<proteinExistence type="inferred from homology"/>
<sequence length="365" mass="40871">MRSIEALPRFRSLDELVPWNAQSQMLECVAVLPETASARTYCFQTPEESWFRYQPGQFITLEIPLPSGTVHRTYTLSSSPSRPMLIAITVKLQDDSVGTRWLFDNLQVGGRLKAFGPAGFFSCHTWPSDKYLFISAGSGITPMMSMTRWFFDQGRHCDIAFINCARRPSEIIFRAELERMAARVPSFNLAWVVSEPDPYSVWTGYRGRLNGLMLELIAPDYFEREIFCCGPAAFMQAVRDVLNAAGFDMERYHEESFHAPVTDPAAVDEPDDVIPDESKKARIRFLASDLEASCHETDTILSVAREAGLNIPSGCQFGVCGTCKVHVRSGQTHMVHNGGIREDEVEEGYVLACCTQPIGTIEVEV</sequence>
<dbReference type="InterPro" id="IPR017938">
    <property type="entry name" value="Riboflavin_synthase-like_b-brl"/>
</dbReference>
<dbReference type="InterPro" id="IPR001433">
    <property type="entry name" value="OxRdtase_FAD/NAD-bd"/>
</dbReference>
<keyword evidence="2" id="KW-0285">Flavoprotein</keyword>